<feature type="signal peptide" evidence="3">
    <location>
        <begin position="1"/>
        <end position="20"/>
    </location>
</feature>
<evidence type="ECO:0000313" key="7">
    <source>
        <dbReference type="Proteomes" id="UP001301769"/>
    </source>
</evidence>
<organism evidence="6 7">
    <name type="scientific">Rhypophila decipiens</name>
    <dbReference type="NCBI Taxonomy" id="261697"/>
    <lineage>
        <taxon>Eukaryota</taxon>
        <taxon>Fungi</taxon>
        <taxon>Dikarya</taxon>
        <taxon>Ascomycota</taxon>
        <taxon>Pezizomycotina</taxon>
        <taxon>Sordariomycetes</taxon>
        <taxon>Sordariomycetidae</taxon>
        <taxon>Sordariales</taxon>
        <taxon>Naviculisporaceae</taxon>
        <taxon>Rhypophila</taxon>
    </lineage>
</organism>
<dbReference type="Proteomes" id="UP001301769">
    <property type="component" value="Unassembled WGS sequence"/>
</dbReference>
<gene>
    <name evidence="6" type="ORF">QBC37DRAFT_368260</name>
</gene>
<protein>
    <submittedName>
        <fullName evidence="6">Alpha/Beta hydrolase protein</fullName>
    </submittedName>
</protein>
<name>A0AAN6YK70_9PEZI</name>
<keyword evidence="2 6" id="KW-0378">Hydrolase</keyword>
<evidence type="ECO:0000256" key="1">
    <source>
        <dbReference type="ARBA" id="ARBA00022729"/>
    </source>
</evidence>
<proteinExistence type="predicted"/>
<dbReference type="Pfam" id="PF03893">
    <property type="entry name" value="Lipase3_N"/>
    <property type="match status" value="1"/>
</dbReference>
<dbReference type="InterPro" id="IPR005592">
    <property type="entry name" value="Mono/diacylglycerol_lipase_N"/>
</dbReference>
<dbReference type="InterPro" id="IPR029058">
    <property type="entry name" value="AB_hydrolase_fold"/>
</dbReference>
<evidence type="ECO:0000256" key="3">
    <source>
        <dbReference type="SAM" id="SignalP"/>
    </source>
</evidence>
<dbReference type="Pfam" id="PF01764">
    <property type="entry name" value="Lipase_3"/>
    <property type="match status" value="1"/>
</dbReference>
<reference evidence="6" key="1">
    <citation type="journal article" date="2023" name="Mol. Phylogenet. Evol.">
        <title>Genome-scale phylogeny and comparative genomics of the fungal order Sordariales.</title>
        <authorList>
            <person name="Hensen N."/>
            <person name="Bonometti L."/>
            <person name="Westerberg I."/>
            <person name="Brannstrom I.O."/>
            <person name="Guillou S."/>
            <person name="Cros-Aarteil S."/>
            <person name="Calhoun S."/>
            <person name="Haridas S."/>
            <person name="Kuo A."/>
            <person name="Mondo S."/>
            <person name="Pangilinan J."/>
            <person name="Riley R."/>
            <person name="LaButti K."/>
            <person name="Andreopoulos B."/>
            <person name="Lipzen A."/>
            <person name="Chen C."/>
            <person name="Yan M."/>
            <person name="Daum C."/>
            <person name="Ng V."/>
            <person name="Clum A."/>
            <person name="Steindorff A."/>
            <person name="Ohm R.A."/>
            <person name="Martin F."/>
            <person name="Silar P."/>
            <person name="Natvig D.O."/>
            <person name="Lalanne C."/>
            <person name="Gautier V."/>
            <person name="Ament-Velasquez S.L."/>
            <person name="Kruys A."/>
            <person name="Hutchinson M.I."/>
            <person name="Powell A.J."/>
            <person name="Barry K."/>
            <person name="Miller A.N."/>
            <person name="Grigoriev I.V."/>
            <person name="Debuchy R."/>
            <person name="Gladieux P."/>
            <person name="Hiltunen Thoren M."/>
            <person name="Johannesson H."/>
        </authorList>
    </citation>
    <scope>NUCLEOTIDE SEQUENCE</scope>
    <source>
        <strain evidence="6">PSN293</strain>
    </source>
</reference>
<feature type="chain" id="PRO_5043006232" evidence="3">
    <location>
        <begin position="21"/>
        <end position="340"/>
    </location>
</feature>
<feature type="domain" description="Mono-/di-acylglycerol lipase N-terminal" evidence="5">
    <location>
        <begin position="24"/>
        <end position="74"/>
    </location>
</feature>
<dbReference type="InterPro" id="IPR002921">
    <property type="entry name" value="Fungal_lipase-type"/>
</dbReference>
<evidence type="ECO:0000256" key="2">
    <source>
        <dbReference type="ARBA" id="ARBA00022801"/>
    </source>
</evidence>
<dbReference type="GO" id="GO:0016042">
    <property type="term" value="P:lipid catabolic process"/>
    <property type="evidence" value="ECO:0007669"/>
    <property type="project" value="InterPro"/>
</dbReference>
<dbReference type="PANTHER" id="PTHR46640:SF1">
    <property type="entry name" value="FUNGAL LIPASE-LIKE DOMAIN-CONTAINING PROTEIN-RELATED"/>
    <property type="match status" value="1"/>
</dbReference>
<reference evidence="6" key="2">
    <citation type="submission" date="2023-05" db="EMBL/GenBank/DDBJ databases">
        <authorList>
            <consortium name="Lawrence Berkeley National Laboratory"/>
            <person name="Steindorff A."/>
            <person name="Hensen N."/>
            <person name="Bonometti L."/>
            <person name="Westerberg I."/>
            <person name="Brannstrom I.O."/>
            <person name="Guillou S."/>
            <person name="Cros-Aarteil S."/>
            <person name="Calhoun S."/>
            <person name="Haridas S."/>
            <person name="Kuo A."/>
            <person name="Mondo S."/>
            <person name="Pangilinan J."/>
            <person name="Riley R."/>
            <person name="Labutti K."/>
            <person name="Andreopoulos B."/>
            <person name="Lipzen A."/>
            <person name="Chen C."/>
            <person name="Yanf M."/>
            <person name="Daum C."/>
            <person name="Ng V."/>
            <person name="Clum A."/>
            <person name="Ohm R."/>
            <person name="Martin F."/>
            <person name="Silar P."/>
            <person name="Natvig D."/>
            <person name="Lalanne C."/>
            <person name="Gautier V."/>
            <person name="Ament-Velasquez S.L."/>
            <person name="Kruys A."/>
            <person name="Hutchinson M.I."/>
            <person name="Powell A.J."/>
            <person name="Barry K."/>
            <person name="Miller A.N."/>
            <person name="Grigoriev I.V."/>
            <person name="Debuchy R."/>
            <person name="Gladieux P."/>
            <person name="Thoren M.H."/>
            <person name="Johannesson H."/>
        </authorList>
    </citation>
    <scope>NUCLEOTIDE SEQUENCE</scope>
    <source>
        <strain evidence="6">PSN293</strain>
    </source>
</reference>
<dbReference type="Gene3D" id="3.40.50.1820">
    <property type="entry name" value="alpha/beta hydrolase"/>
    <property type="match status" value="1"/>
</dbReference>
<dbReference type="CDD" id="cd00519">
    <property type="entry name" value="Lipase_3"/>
    <property type="match status" value="1"/>
</dbReference>
<dbReference type="InterPro" id="IPR051299">
    <property type="entry name" value="AB_hydrolase_lip/est"/>
</dbReference>
<comment type="caution">
    <text evidence="6">The sequence shown here is derived from an EMBL/GenBank/DDBJ whole genome shotgun (WGS) entry which is preliminary data.</text>
</comment>
<keyword evidence="7" id="KW-1185">Reference proteome</keyword>
<evidence type="ECO:0000313" key="6">
    <source>
        <dbReference type="EMBL" id="KAK4219260.1"/>
    </source>
</evidence>
<feature type="domain" description="Fungal lipase-type" evidence="4">
    <location>
        <begin position="103"/>
        <end position="234"/>
    </location>
</feature>
<evidence type="ECO:0000259" key="5">
    <source>
        <dbReference type="Pfam" id="PF03893"/>
    </source>
</evidence>
<dbReference type="EMBL" id="MU858049">
    <property type="protein sequence ID" value="KAK4219260.1"/>
    <property type="molecule type" value="Genomic_DNA"/>
</dbReference>
<dbReference type="GO" id="GO:0016787">
    <property type="term" value="F:hydrolase activity"/>
    <property type="evidence" value="ECO:0007669"/>
    <property type="project" value="UniProtKB-KW"/>
</dbReference>
<accession>A0AAN6YK70</accession>
<dbReference type="AlphaFoldDB" id="A0AAN6YK70"/>
<sequence>MRTTLVSCLLAATLSPVTLASPFLERRADVVTTEQLNEFKFFAQYAGATYCNSYNDPGQKIVCSDGVCPDVEANNVTTVASFGGPITDHRGFIAVDHTKKLIVISLRGTVSVRNWITDFITTQTPCAITKGCLLHTGFFASWLEISSAVFTHTQASVKQFPTYRVVATGHSLGAATATIAAAYLRKQANIPVDIFTFGSPRVGNSAFAKFVTSQAGAEYRVTHDADPIARLPPLIFNFRHTSPEYWLTSYTPGTSDVKFCDGHANLKCNGGTTGFNLDPHGWYFFKINGCATGETPWKKMKSRQAGEVEGAHRDMTDKEIEAMLNQWVEADKKLAAEVKE</sequence>
<dbReference type="SUPFAM" id="SSF53474">
    <property type="entry name" value="alpha/beta-Hydrolases"/>
    <property type="match status" value="1"/>
</dbReference>
<dbReference type="PANTHER" id="PTHR46640">
    <property type="entry name" value="TRIACYLGLYCEROL LIPASE, PUTATIVE (AFU_ORTHOLOGUE AFUA_6G06510)-RELATED"/>
    <property type="match status" value="1"/>
</dbReference>
<evidence type="ECO:0000259" key="4">
    <source>
        <dbReference type="Pfam" id="PF01764"/>
    </source>
</evidence>
<keyword evidence="1 3" id="KW-0732">Signal</keyword>